<proteinExistence type="predicted"/>
<keyword evidence="2" id="KW-0812">Transmembrane</keyword>
<comment type="caution">
    <text evidence="3">The sequence shown here is derived from an EMBL/GenBank/DDBJ whole genome shotgun (WGS) entry which is preliminary data.</text>
</comment>
<feature type="transmembrane region" description="Helical" evidence="2">
    <location>
        <begin position="20"/>
        <end position="41"/>
    </location>
</feature>
<sequence length="71" mass="7826">MKKVIEQVMIFLKQVLKAFWKIALGIVMAIVGIGTFLVMGITSSDDSGDSTLGQGEKPLKHKPTPWEKPNK</sequence>
<dbReference type="Proteomes" id="UP001596190">
    <property type="component" value="Unassembled WGS sequence"/>
</dbReference>
<name>A0ABW1T6V3_9LACO</name>
<evidence type="ECO:0000256" key="1">
    <source>
        <dbReference type="SAM" id="MobiDB-lite"/>
    </source>
</evidence>
<feature type="region of interest" description="Disordered" evidence="1">
    <location>
        <begin position="45"/>
        <end position="71"/>
    </location>
</feature>
<protein>
    <recommendedName>
        <fullName evidence="5">DUF4044 domain-containing protein</fullName>
    </recommendedName>
</protein>
<gene>
    <name evidence="3" type="ORF">ACFP1H_03475</name>
</gene>
<reference evidence="4" key="1">
    <citation type="journal article" date="2019" name="Int. J. Syst. Evol. Microbiol.">
        <title>The Global Catalogue of Microorganisms (GCM) 10K type strain sequencing project: providing services to taxonomists for standard genome sequencing and annotation.</title>
        <authorList>
            <consortium name="The Broad Institute Genomics Platform"/>
            <consortium name="The Broad Institute Genome Sequencing Center for Infectious Disease"/>
            <person name="Wu L."/>
            <person name="Ma J."/>
        </authorList>
    </citation>
    <scope>NUCLEOTIDE SEQUENCE [LARGE SCALE GENOMIC DNA]</scope>
    <source>
        <strain evidence="4">CCM 8950</strain>
    </source>
</reference>
<evidence type="ECO:0000313" key="3">
    <source>
        <dbReference type="EMBL" id="MFC6253656.1"/>
    </source>
</evidence>
<evidence type="ECO:0000256" key="2">
    <source>
        <dbReference type="SAM" id="Phobius"/>
    </source>
</evidence>
<accession>A0ABW1T6V3</accession>
<evidence type="ECO:0000313" key="4">
    <source>
        <dbReference type="Proteomes" id="UP001596190"/>
    </source>
</evidence>
<keyword evidence="2" id="KW-0472">Membrane</keyword>
<dbReference type="EMBL" id="JBHSSA010000032">
    <property type="protein sequence ID" value="MFC6253656.1"/>
    <property type="molecule type" value="Genomic_DNA"/>
</dbReference>
<evidence type="ECO:0008006" key="5">
    <source>
        <dbReference type="Google" id="ProtNLM"/>
    </source>
</evidence>
<dbReference type="RefSeq" id="WP_137630648.1">
    <property type="nucleotide sequence ID" value="NZ_BJDO01000012.1"/>
</dbReference>
<keyword evidence="2" id="KW-1133">Transmembrane helix</keyword>
<keyword evidence="4" id="KW-1185">Reference proteome</keyword>
<organism evidence="3 4">
    <name type="scientific">Secundilactobacillus hailunensis</name>
    <dbReference type="NCBI Taxonomy" id="2559923"/>
    <lineage>
        <taxon>Bacteria</taxon>
        <taxon>Bacillati</taxon>
        <taxon>Bacillota</taxon>
        <taxon>Bacilli</taxon>
        <taxon>Lactobacillales</taxon>
        <taxon>Lactobacillaceae</taxon>
        <taxon>Secundilactobacillus</taxon>
    </lineage>
</organism>